<comment type="caution">
    <text evidence="1">The sequence shown here is derived from an EMBL/GenBank/DDBJ whole genome shotgun (WGS) entry which is preliminary data.</text>
</comment>
<dbReference type="Proteomes" id="UP000034290">
    <property type="component" value="Unassembled WGS sequence"/>
</dbReference>
<proteinExistence type="predicted"/>
<dbReference type="InterPro" id="IPR027417">
    <property type="entry name" value="P-loop_NTPase"/>
</dbReference>
<protein>
    <submittedName>
        <fullName evidence="1">Polymerase III tau and gamma subunit protein</fullName>
    </submittedName>
</protein>
<gene>
    <name evidence="1" type="ORF">UY81_C0001G0008</name>
</gene>
<dbReference type="GO" id="GO:0006261">
    <property type="term" value="P:DNA-templated DNA replication"/>
    <property type="evidence" value="ECO:0007669"/>
    <property type="project" value="TreeGrafter"/>
</dbReference>
<dbReference type="InterPro" id="IPR050238">
    <property type="entry name" value="DNA_Rep/Repair_Clamp_Loader"/>
</dbReference>
<dbReference type="PANTHER" id="PTHR11669">
    <property type="entry name" value="REPLICATION FACTOR C / DNA POLYMERASE III GAMMA-TAU SUBUNIT"/>
    <property type="match status" value="1"/>
</dbReference>
<name>A0A0G2A8D5_9BACT</name>
<dbReference type="Gene3D" id="3.40.50.300">
    <property type="entry name" value="P-loop containing nucleotide triphosphate hydrolases"/>
    <property type="match status" value="1"/>
</dbReference>
<dbReference type="AlphaFoldDB" id="A0A0G2A8D5"/>
<organism evidence="1 2">
    <name type="scientific">Candidatus Giovannonibacteria bacterium GW2011_GWA2_53_7</name>
    <dbReference type="NCBI Taxonomy" id="1618650"/>
    <lineage>
        <taxon>Bacteria</taxon>
        <taxon>Candidatus Giovannoniibacteriota</taxon>
    </lineage>
</organism>
<evidence type="ECO:0000313" key="2">
    <source>
        <dbReference type="Proteomes" id="UP000034290"/>
    </source>
</evidence>
<dbReference type="PANTHER" id="PTHR11669:SF8">
    <property type="entry name" value="DNA POLYMERASE III SUBUNIT DELTA"/>
    <property type="match status" value="1"/>
</dbReference>
<reference evidence="1 2" key="1">
    <citation type="journal article" date="2015" name="Nature">
        <title>rRNA introns, odd ribosomes, and small enigmatic genomes across a large radiation of phyla.</title>
        <authorList>
            <person name="Brown C.T."/>
            <person name="Hug L.A."/>
            <person name="Thomas B.C."/>
            <person name="Sharon I."/>
            <person name="Castelle C.J."/>
            <person name="Singh A."/>
            <person name="Wilkins M.J."/>
            <person name="Williams K.H."/>
            <person name="Banfield J.F."/>
        </authorList>
    </citation>
    <scope>NUCLEOTIDE SEQUENCE [LARGE SCALE GENOMIC DNA]</scope>
</reference>
<evidence type="ECO:0000313" key="1">
    <source>
        <dbReference type="EMBL" id="KKW37192.1"/>
    </source>
</evidence>
<dbReference type="PATRIC" id="fig|1618650.3.peg.9"/>
<sequence>MDAIIGHESHKKVFERLIENGSLSHAYLFVGPESIGKTTFIRALTSQLLGVPDEKLAMNADVSWVTCPVDEKTGIQKATLSVEIIRDLREALSMGAFLGGYRVAVIEDASAMTPSAGNALLKMLEEPPKRTVLFLRAKRVEDVPRTIVSRTQIIRLELVSSEDIVKALILRGASRKEADELANIALGRPGIALSFLTDRQAYADWRTQADVFEQHLDTGIAERLTLARNLLSKDDQKDHARGERIFTAWEFVLRKKLRAEPEGLRWVQGLDRLARSRTAFSRHTSLQLAFEHTLLHL</sequence>
<accession>A0A0G2A8D5</accession>
<dbReference type="EMBL" id="LCRM01000001">
    <property type="protein sequence ID" value="KKW37192.1"/>
    <property type="molecule type" value="Genomic_DNA"/>
</dbReference>
<dbReference type="SUPFAM" id="SSF52540">
    <property type="entry name" value="P-loop containing nucleoside triphosphate hydrolases"/>
    <property type="match status" value="1"/>
</dbReference>
<dbReference type="Pfam" id="PF13177">
    <property type="entry name" value="DNA_pol3_delta2"/>
    <property type="match status" value="1"/>
</dbReference>